<feature type="region of interest" description="Disordered" evidence="1">
    <location>
        <begin position="627"/>
        <end position="667"/>
    </location>
</feature>
<keyword evidence="2" id="KW-0732">Signal</keyword>
<feature type="compositionally biased region" description="Polar residues" evidence="1">
    <location>
        <begin position="502"/>
        <end position="512"/>
    </location>
</feature>
<feature type="signal peptide" evidence="2">
    <location>
        <begin position="1"/>
        <end position="21"/>
    </location>
</feature>
<feature type="chain" id="PRO_5034471769" evidence="2">
    <location>
        <begin position="22"/>
        <end position="1185"/>
    </location>
</feature>
<proteinExistence type="predicted"/>
<protein>
    <submittedName>
        <fullName evidence="3">Uncharacterized protein</fullName>
    </submittedName>
</protein>
<dbReference type="EMBL" id="JACAZI010000004">
    <property type="protein sequence ID" value="KAF7362655.1"/>
    <property type="molecule type" value="Genomic_DNA"/>
</dbReference>
<accession>A0A8H6YK78</accession>
<feature type="compositionally biased region" description="Low complexity" evidence="1">
    <location>
        <begin position="473"/>
        <end position="496"/>
    </location>
</feature>
<dbReference type="Proteomes" id="UP000620124">
    <property type="component" value="Unassembled WGS sequence"/>
</dbReference>
<evidence type="ECO:0000256" key="1">
    <source>
        <dbReference type="SAM" id="MobiDB-lite"/>
    </source>
</evidence>
<gene>
    <name evidence="3" type="ORF">MVEN_00614600</name>
</gene>
<feature type="region of interest" description="Disordered" evidence="1">
    <location>
        <begin position="553"/>
        <end position="590"/>
    </location>
</feature>
<comment type="caution">
    <text evidence="3">The sequence shown here is derived from an EMBL/GenBank/DDBJ whole genome shotgun (WGS) entry which is preliminary data.</text>
</comment>
<evidence type="ECO:0000256" key="2">
    <source>
        <dbReference type="SAM" id="SignalP"/>
    </source>
</evidence>
<feature type="region of interest" description="Disordered" evidence="1">
    <location>
        <begin position="473"/>
        <end position="512"/>
    </location>
</feature>
<feature type="compositionally biased region" description="Low complexity" evidence="1">
    <location>
        <begin position="553"/>
        <end position="580"/>
    </location>
</feature>
<sequence length="1185" mass="122952">MCFHYILCILIWVFAVPEVQAVVRNITLAAGSSDNITLFNAPDWGGPGGWPGLTTENVPCNASSNLAGKYSIGRFASVSVIFEGTAVYFVGWNNSLNTKYEPNGVYQAYLDGVPDSSSISAFIPGETTEWCCNIVQYQRTGLVNTKHNLTIALIPDYSRLPSLAVNGFIVTVDDNPVLSVPPATITNVNTLSAAESSTFSGTTAITQSSASQAPSTFQPTNSTTGSPVLLSTTTNVSTVSPTATSTFQPTNSTTGSAVATSVSIVPPPRSSTFPDITTMAQSSVSQETSAFQPTNSTAGSSVLLSTATNVSSVPPVATSTFQPKNYTSSVLSSTITKLNTVSPAKSSTFLDTTAIAQGSALQTTSTFQPTTSTTGGPVLPSATSVSIVPTTRSSTFPDTTALSLSSALQGASALQPTNSTTGSSVLPSTTINVTIVPPAGNQHFSAYKFHYRSGTFPDTTVIAQSSALQATSALQPTNSTTGGSVLSSTTTNVSTVPPAASSAFQPTNSTTGGSVLPSATNVNTLSAAESSTFSGTTAITQSSALQAASAFQPTNSTTTGGSVLPTTTSVSTISPTATSTFQPTNSTPGDSVLPAATSVSIVPPPRSSTFLDITTITQSSALQATSDFQSTNSTTGGSVLPTTTNISTVSPTATSTFQPKNSTSSVPPLSITNLNTVSPAKSNNQPFQPTTSTTGGPVLLSATSVSIVPPSRGSTFLDTATIAQSSALQATSDFQSTNSTTGGSVLPTTTNISTVSPTATSTFQPKNSTSSVPSSAITNLNTVSPAKSSTFLDTTAIAQGSALQTTSTFQPTTSTTGGPVLPSATNVSIVPTARSSTFPDTTAIAQSSASQATSALQPTSSTTNGSVLLSTTTNVNTVPSTATSSIVAGILGLVGIIGVISLAGWASQVIQAKKASKPGANSSKSHDFIFFFPPYLPRPKKEKIKSHQITLTLTPLDIEEGYTYKEVVWQRFNIDDGSSQFTARLDYDRAFGTANIRSGRDDINGVSFCDRPLSIGHAKPGRIIPLKGSAWANPLEFIIRKYTRITARNDNHFPVRMVLGSYICEGSEVSSTESSGDVVEGEVRFQSFVVMDDPIGYAETLSASFDLILRAYKTNGAEVGQILSPQYLRDEAVPLLGERGIRISKLPKITTWGIIPNESGIELKRERTARRKYFQAENFPFGSGR</sequence>
<dbReference type="AlphaFoldDB" id="A0A8H6YK78"/>
<evidence type="ECO:0000313" key="4">
    <source>
        <dbReference type="Proteomes" id="UP000620124"/>
    </source>
</evidence>
<evidence type="ECO:0000313" key="3">
    <source>
        <dbReference type="EMBL" id="KAF7362655.1"/>
    </source>
</evidence>
<organism evidence="3 4">
    <name type="scientific">Mycena venus</name>
    <dbReference type="NCBI Taxonomy" id="2733690"/>
    <lineage>
        <taxon>Eukaryota</taxon>
        <taxon>Fungi</taxon>
        <taxon>Dikarya</taxon>
        <taxon>Basidiomycota</taxon>
        <taxon>Agaricomycotina</taxon>
        <taxon>Agaricomycetes</taxon>
        <taxon>Agaricomycetidae</taxon>
        <taxon>Agaricales</taxon>
        <taxon>Marasmiineae</taxon>
        <taxon>Mycenaceae</taxon>
        <taxon>Mycena</taxon>
    </lineage>
</organism>
<reference evidence="3" key="1">
    <citation type="submission" date="2020-05" db="EMBL/GenBank/DDBJ databases">
        <title>Mycena genomes resolve the evolution of fungal bioluminescence.</title>
        <authorList>
            <person name="Tsai I.J."/>
        </authorList>
    </citation>
    <scope>NUCLEOTIDE SEQUENCE</scope>
    <source>
        <strain evidence="3">CCC161011</strain>
    </source>
</reference>
<name>A0A8H6YK78_9AGAR</name>
<keyword evidence="4" id="KW-1185">Reference proteome</keyword>